<dbReference type="InterPro" id="IPR004332">
    <property type="entry name" value="Transposase_MuDR"/>
</dbReference>
<reference evidence="8" key="1">
    <citation type="journal article" date="2013" name="Nature">
        <title>Draft genome of the wheat A-genome progenitor Triticum urartu.</title>
        <authorList>
            <person name="Ling H.Q."/>
            <person name="Zhao S."/>
            <person name="Liu D."/>
            <person name="Wang J."/>
            <person name="Sun H."/>
            <person name="Zhang C."/>
            <person name="Fan H."/>
            <person name="Li D."/>
            <person name="Dong L."/>
            <person name="Tao Y."/>
            <person name="Gao C."/>
            <person name="Wu H."/>
            <person name="Li Y."/>
            <person name="Cui Y."/>
            <person name="Guo X."/>
            <person name="Zheng S."/>
            <person name="Wang B."/>
            <person name="Yu K."/>
            <person name="Liang Q."/>
            <person name="Yang W."/>
            <person name="Lou X."/>
            <person name="Chen J."/>
            <person name="Feng M."/>
            <person name="Jian J."/>
            <person name="Zhang X."/>
            <person name="Luo G."/>
            <person name="Jiang Y."/>
            <person name="Liu J."/>
            <person name="Wang Z."/>
            <person name="Sha Y."/>
            <person name="Zhang B."/>
            <person name="Wu H."/>
            <person name="Tang D."/>
            <person name="Shen Q."/>
            <person name="Xue P."/>
            <person name="Zou S."/>
            <person name="Wang X."/>
            <person name="Liu X."/>
            <person name="Wang F."/>
            <person name="Yang Y."/>
            <person name="An X."/>
            <person name="Dong Z."/>
            <person name="Zhang K."/>
            <person name="Zhang X."/>
            <person name="Luo M.C."/>
            <person name="Dvorak J."/>
            <person name="Tong Y."/>
            <person name="Wang J."/>
            <person name="Yang H."/>
            <person name="Li Z."/>
            <person name="Wang D."/>
            <person name="Zhang A."/>
            <person name="Wang J."/>
        </authorList>
    </citation>
    <scope>NUCLEOTIDE SEQUENCE</scope>
    <source>
        <strain evidence="8">cv. G1812</strain>
    </source>
</reference>
<keyword evidence="8" id="KW-1185">Reference proteome</keyword>
<accession>A0A8R7UVU9</accession>
<keyword evidence="2 4" id="KW-0863">Zinc-finger</keyword>
<evidence type="ECO:0000256" key="3">
    <source>
        <dbReference type="ARBA" id="ARBA00022833"/>
    </source>
</evidence>
<feature type="compositionally biased region" description="Polar residues" evidence="5">
    <location>
        <begin position="944"/>
        <end position="959"/>
    </location>
</feature>
<evidence type="ECO:0000256" key="1">
    <source>
        <dbReference type="ARBA" id="ARBA00022723"/>
    </source>
</evidence>
<proteinExistence type="predicted"/>
<dbReference type="PANTHER" id="PTHR31973:SF187">
    <property type="entry name" value="MUTATOR TRANSPOSASE MUDRA PROTEIN"/>
    <property type="match status" value="1"/>
</dbReference>
<dbReference type="Pfam" id="PF26130">
    <property type="entry name" value="PB1-like"/>
    <property type="match status" value="1"/>
</dbReference>
<evidence type="ECO:0000313" key="8">
    <source>
        <dbReference type="Proteomes" id="UP000015106"/>
    </source>
</evidence>
<dbReference type="EnsemblPlants" id="TuG1812G0600003948.01.T01">
    <property type="protein sequence ID" value="TuG1812G0600003948.01.T01"/>
    <property type="gene ID" value="TuG1812G0600003948.01"/>
</dbReference>
<feature type="region of interest" description="Disordered" evidence="5">
    <location>
        <begin position="859"/>
        <end position="994"/>
    </location>
</feature>
<dbReference type="Pfam" id="PF03108">
    <property type="entry name" value="DBD_Tnp_Mut"/>
    <property type="match status" value="1"/>
</dbReference>
<dbReference type="InterPro" id="IPR006564">
    <property type="entry name" value="Znf_PMZ"/>
</dbReference>
<dbReference type="InterPro" id="IPR018289">
    <property type="entry name" value="MULE_transposase_dom"/>
</dbReference>
<dbReference type="Pfam" id="PF04434">
    <property type="entry name" value="SWIM"/>
    <property type="match status" value="1"/>
</dbReference>
<dbReference type="Pfam" id="PF10551">
    <property type="entry name" value="MULE"/>
    <property type="match status" value="1"/>
</dbReference>
<dbReference type="InterPro" id="IPR007527">
    <property type="entry name" value="Znf_SWIM"/>
</dbReference>
<dbReference type="PROSITE" id="PS50966">
    <property type="entry name" value="ZF_SWIM"/>
    <property type="match status" value="1"/>
</dbReference>
<feature type="domain" description="SWIM-type" evidence="6">
    <location>
        <begin position="795"/>
        <end position="827"/>
    </location>
</feature>
<feature type="compositionally biased region" description="Basic and acidic residues" evidence="5">
    <location>
        <begin position="881"/>
        <end position="894"/>
    </location>
</feature>
<dbReference type="SMART" id="SM00575">
    <property type="entry name" value="ZnF_PMZ"/>
    <property type="match status" value="1"/>
</dbReference>
<dbReference type="PANTHER" id="PTHR31973">
    <property type="entry name" value="POLYPROTEIN, PUTATIVE-RELATED"/>
    <property type="match status" value="1"/>
</dbReference>
<feature type="region of interest" description="Disordered" evidence="5">
    <location>
        <begin position="107"/>
        <end position="129"/>
    </location>
</feature>
<protein>
    <recommendedName>
        <fullName evidence="6">SWIM-type domain-containing protein</fullName>
    </recommendedName>
</protein>
<sequence>MDPCDKLHVLFHFGGQFVRIGPTLDYVGGDEASSEIERDRLSLPEIKGFLGDHIPVKESMKIHFLMPGKKLVDGLLFLCDDAGCLKMSEYITDEGVAEVYVEYFGEQDDQSASDSGSDFENEMDNDLEGETDVEPDAVITADDDVQIISVDPSSLTAIENVLEPNESAVITQVISSPTNHNFCRKQRTESSQVQILSSQFQIQSSQVQIYSSQVINPVIDSGNAAAQQTQEHDNDDNGSAVSDSEEDDSDYVAGSDDSGLEEEYVELREQAKAFKKRIRDSKRWAQRNPSGVVPIDLVANVEEVVGEDHFDSDDEDYSYDEESDHEGEFVRRKTKFPRYNPKVDIPLFCLGMVFRSKEQMRKALIKYGLLTFRSINFMKSEEGRIRAKCGWPGCPWTIYGAYSSRCSRFQVITYEDQHECAPNRDNHLVTAKVIARRYEHILRANPTWKIDSIKATVLKDFFADVSTSKCKAAKKIVSEKLLAGLKDEYTKVFDYQLELLRSNPGSTILVGLNPEYMDQNIFQSFYVCFNAMKKGFKACRRVIGLDGCFFKGACQGELLCAIGRDANNQMYPVAWAVVEKETSESWEWFVGLLIKDLDINDQGEGWVFISDQQKGLINAMQNYVPKAQHRMCARHIYANWKKKFREHALQKKFWAIAKAANREDFMYRKAKLAQDTPEGARDIMRTEPKHWARAFFPVGSLCDSVDNNLCESFNNAIVEARFYPIISMLEKIRHKMTLRVQENRSKSEKWTSSDICPNIFKKLKVAIKMTQFCDVLWNGKEGFEVKHVSGRGRSYTVNLDKWTCSCGYFQLAGMPCCHAISAIYKSGRNIADFIHKCYSVEQFKKIYEHCLEPVEGQERWPISDKPRPQAPGYVSMPGRPRNNDRKREEGEAPKGKKMSKHGTKITCSMCGHKGHNKTGCHKNPEKGKKKNAFLKKTSRKMKSSEQANTDAQIRSSQQAKRIGEVQAQAGSNGGKRKATKKQNVQSKKKIKDVI</sequence>
<feature type="region of interest" description="Disordered" evidence="5">
    <location>
        <begin position="224"/>
        <end position="259"/>
    </location>
</feature>
<dbReference type="GO" id="GO:0008270">
    <property type="term" value="F:zinc ion binding"/>
    <property type="evidence" value="ECO:0007669"/>
    <property type="project" value="UniProtKB-KW"/>
</dbReference>
<evidence type="ECO:0000313" key="7">
    <source>
        <dbReference type="EnsemblPlants" id="TuG1812G0600003948.01.T01"/>
    </source>
</evidence>
<feature type="compositionally biased region" description="Basic residues" evidence="5">
    <location>
        <begin position="974"/>
        <end position="994"/>
    </location>
</feature>
<keyword evidence="1" id="KW-0479">Metal-binding</keyword>
<evidence type="ECO:0000256" key="5">
    <source>
        <dbReference type="SAM" id="MobiDB-lite"/>
    </source>
</evidence>
<keyword evidence="3" id="KW-0862">Zinc</keyword>
<reference evidence="7" key="2">
    <citation type="submission" date="2018-03" db="EMBL/GenBank/DDBJ databases">
        <title>The Triticum urartu genome reveals the dynamic nature of wheat genome evolution.</title>
        <authorList>
            <person name="Ling H."/>
            <person name="Ma B."/>
            <person name="Shi X."/>
            <person name="Liu H."/>
            <person name="Dong L."/>
            <person name="Sun H."/>
            <person name="Cao Y."/>
            <person name="Gao Q."/>
            <person name="Zheng S."/>
            <person name="Li Y."/>
            <person name="Yu Y."/>
            <person name="Du H."/>
            <person name="Qi M."/>
            <person name="Li Y."/>
            <person name="Yu H."/>
            <person name="Cui Y."/>
            <person name="Wang N."/>
            <person name="Chen C."/>
            <person name="Wu H."/>
            <person name="Zhao Y."/>
            <person name="Zhang J."/>
            <person name="Li Y."/>
            <person name="Zhou W."/>
            <person name="Zhang B."/>
            <person name="Hu W."/>
            <person name="Eijk M."/>
            <person name="Tang J."/>
            <person name="Witsenboer H."/>
            <person name="Zhao S."/>
            <person name="Li Z."/>
            <person name="Zhang A."/>
            <person name="Wang D."/>
            <person name="Liang C."/>
        </authorList>
    </citation>
    <scope>NUCLEOTIDE SEQUENCE [LARGE SCALE GENOMIC DNA]</scope>
    <source>
        <strain evidence="7">cv. G1812</strain>
    </source>
</reference>
<reference evidence="7" key="3">
    <citation type="submission" date="2022-06" db="UniProtKB">
        <authorList>
            <consortium name="EnsemblPlants"/>
        </authorList>
    </citation>
    <scope>IDENTIFICATION</scope>
</reference>
<organism evidence="7 8">
    <name type="scientific">Triticum urartu</name>
    <name type="common">Red wild einkorn</name>
    <name type="synonym">Crithodium urartu</name>
    <dbReference type="NCBI Taxonomy" id="4572"/>
    <lineage>
        <taxon>Eukaryota</taxon>
        <taxon>Viridiplantae</taxon>
        <taxon>Streptophyta</taxon>
        <taxon>Embryophyta</taxon>
        <taxon>Tracheophyta</taxon>
        <taxon>Spermatophyta</taxon>
        <taxon>Magnoliopsida</taxon>
        <taxon>Liliopsida</taxon>
        <taxon>Poales</taxon>
        <taxon>Poaceae</taxon>
        <taxon>BOP clade</taxon>
        <taxon>Pooideae</taxon>
        <taxon>Triticodae</taxon>
        <taxon>Triticeae</taxon>
        <taxon>Triticinae</taxon>
        <taxon>Triticum</taxon>
    </lineage>
</organism>
<dbReference type="InterPro" id="IPR058594">
    <property type="entry name" value="PB1-like_dom_pln"/>
</dbReference>
<feature type="compositionally biased region" description="Basic residues" evidence="5">
    <location>
        <begin position="927"/>
        <end position="941"/>
    </location>
</feature>
<evidence type="ECO:0000256" key="4">
    <source>
        <dbReference type="PROSITE-ProRule" id="PRU00325"/>
    </source>
</evidence>
<dbReference type="AlphaFoldDB" id="A0A8R7UVU9"/>
<evidence type="ECO:0000259" key="6">
    <source>
        <dbReference type="PROSITE" id="PS50966"/>
    </source>
</evidence>
<dbReference type="Proteomes" id="UP000015106">
    <property type="component" value="Chromosome 6"/>
</dbReference>
<name>A0A8R7UVU9_TRIUA</name>
<dbReference type="Gramene" id="TuG1812G0600003948.01.T01">
    <property type="protein sequence ID" value="TuG1812G0600003948.01.T01"/>
    <property type="gene ID" value="TuG1812G0600003948.01"/>
</dbReference>
<evidence type="ECO:0000256" key="2">
    <source>
        <dbReference type="ARBA" id="ARBA00022771"/>
    </source>
</evidence>